<dbReference type="Proteomes" id="UP001652660">
    <property type="component" value="Chromosome 10c"/>
</dbReference>
<dbReference type="GeneID" id="140016002"/>
<dbReference type="PANTHER" id="PTHR46148:SF52">
    <property type="entry name" value="OS04G0603800 PROTEIN"/>
    <property type="match status" value="1"/>
</dbReference>
<gene>
    <name evidence="3" type="primary">LOC140016002</name>
</gene>
<accession>A0ABM4VZH7</accession>
<evidence type="ECO:0000313" key="3">
    <source>
        <dbReference type="RefSeq" id="XP_071924951.1"/>
    </source>
</evidence>
<protein>
    <recommendedName>
        <fullName evidence="1">Chromo domain-containing protein</fullName>
    </recommendedName>
</protein>
<dbReference type="Pfam" id="PF00385">
    <property type="entry name" value="Chromo"/>
    <property type="match status" value="1"/>
</dbReference>
<dbReference type="InterPro" id="IPR016197">
    <property type="entry name" value="Chromo-like_dom_sf"/>
</dbReference>
<dbReference type="InterPro" id="IPR023780">
    <property type="entry name" value="Chromo_domain"/>
</dbReference>
<dbReference type="PANTHER" id="PTHR46148">
    <property type="entry name" value="CHROMO DOMAIN-CONTAINING PROTEIN"/>
    <property type="match status" value="1"/>
</dbReference>
<proteinExistence type="predicted"/>
<feature type="domain" description="Chromo" evidence="1">
    <location>
        <begin position="101"/>
        <end position="153"/>
    </location>
</feature>
<dbReference type="InterPro" id="IPR000953">
    <property type="entry name" value="Chromo/chromo_shadow_dom"/>
</dbReference>
<name>A0ABM4VZH7_COFAR</name>
<dbReference type="PROSITE" id="PS50013">
    <property type="entry name" value="CHROMO_2"/>
    <property type="match status" value="1"/>
</dbReference>
<dbReference type="Gene3D" id="2.40.50.40">
    <property type="match status" value="1"/>
</dbReference>
<keyword evidence="2" id="KW-1185">Reference proteome</keyword>
<sequence length="153" mass="17825">MKKYADERRSERRFDIGEWVHLRLQPYRQGSVDMRSNTKLSARYYGPYEVVGKVGELAYRLKLPADSKIHPVFHVSLLKKKVGDQTTPVLQLPEVDGRGHLRVEPVAVLDRRTVKRKNAAAVQWLIHWWGTDPAEATWEFAEAIRKQFPQFQS</sequence>
<organism evidence="2 3">
    <name type="scientific">Coffea arabica</name>
    <name type="common">Arabian coffee</name>
    <dbReference type="NCBI Taxonomy" id="13443"/>
    <lineage>
        <taxon>Eukaryota</taxon>
        <taxon>Viridiplantae</taxon>
        <taxon>Streptophyta</taxon>
        <taxon>Embryophyta</taxon>
        <taxon>Tracheophyta</taxon>
        <taxon>Spermatophyta</taxon>
        <taxon>Magnoliopsida</taxon>
        <taxon>eudicotyledons</taxon>
        <taxon>Gunneridae</taxon>
        <taxon>Pentapetalae</taxon>
        <taxon>asterids</taxon>
        <taxon>lamiids</taxon>
        <taxon>Gentianales</taxon>
        <taxon>Rubiaceae</taxon>
        <taxon>Ixoroideae</taxon>
        <taxon>Gardenieae complex</taxon>
        <taxon>Bertiereae - Coffeeae clade</taxon>
        <taxon>Coffeeae</taxon>
        <taxon>Coffea</taxon>
    </lineage>
</organism>
<dbReference type="RefSeq" id="XP_071924951.1">
    <property type="nucleotide sequence ID" value="XM_072068850.1"/>
</dbReference>
<evidence type="ECO:0000259" key="1">
    <source>
        <dbReference type="PROSITE" id="PS50013"/>
    </source>
</evidence>
<dbReference type="SUPFAM" id="SSF54160">
    <property type="entry name" value="Chromo domain-like"/>
    <property type="match status" value="1"/>
</dbReference>
<dbReference type="Pfam" id="PF24626">
    <property type="entry name" value="SH3_Tf2-1"/>
    <property type="match status" value="1"/>
</dbReference>
<reference evidence="3" key="1">
    <citation type="submission" date="2025-08" db="UniProtKB">
        <authorList>
            <consortium name="RefSeq"/>
        </authorList>
    </citation>
    <scope>IDENTIFICATION</scope>
    <source>
        <tissue evidence="3">Leaves</tissue>
    </source>
</reference>
<dbReference type="InterPro" id="IPR056924">
    <property type="entry name" value="SH3_Tf2-1"/>
</dbReference>
<evidence type="ECO:0000313" key="2">
    <source>
        <dbReference type="Proteomes" id="UP001652660"/>
    </source>
</evidence>